<sequence length="168" mass="19668">MSKKPGFQFNIIKNDELDGHKGAMIIEDVAPVYIELTEQKPFVDMGGLHGRAKPEKAVKWFTNMDEVLEEDGERKDYNLIWMALDKDDRGVYYSGVTSCYFMTNKVGRRRLGYKMMHEHVNSLDHAMKGRYRLEELDDKTKASLIKFLKERDQVAWENSTELHEYLNV</sequence>
<dbReference type="Pfam" id="PF08741">
    <property type="entry name" value="YwhD"/>
    <property type="match status" value="1"/>
</dbReference>
<organism evidence="1 2">
    <name type="scientific">Nosocomiicoccus ampullae</name>
    <dbReference type="NCBI Taxonomy" id="489910"/>
    <lineage>
        <taxon>Bacteria</taxon>
        <taxon>Bacillati</taxon>
        <taxon>Bacillota</taxon>
        <taxon>Bacilli</taxon>
        <taxon>Bacillales</taxon>
        <taxon>Staphylococcaceae</taxon>
        <taxon>Nosocomiicoccus</taxon>
    </lineage>
</organism>
<evidence type="ECO:0000313" key="2">
    <source>
        <dbReference type="Proteomes" id="UP000579136"/>
    </source>
</evidence>
<dbReference type="AlphaFoldDB" id="A0A9Q2CZZ7"/>
<evidence type="ECO:0000313" key="1">
    <source>
        <dbReference type="EMBL" id="MBB5175949.1"/>
    </source>
</evidence>
<keyword evidence="2" id="KW-1185">Reference proteome</keyword>
<proteinExistence type="predicted"/>
<evidence type="ECO:0008006" key="3">
    <source>
        <dbReference type="Google" id="ProtNLM"/>
    </source>
</evidence>
<dbReference type="Proteomes" id="UP000579136">
    <property type="component" value="Unassembled WGS sequence"/>
</dbReference>
<dbReference type="InterPro" id="IPR014852">
    <property type="entry name" value="YwhD"/>
</dbReference>
<reference evidence="1 2" key="1">
    <citation type="submission" date="2020-08" db="EMBL/GenBank/DDBJ databases">
        <title>Genomic Encyclopedia of Type Strains, Phase IV (KMG-IV): sequencing the most valuable type-strain genomes for metagenomic binning, comparative biology and taxonomic classification.</title>
        <authorList>
            <person name="Goeker M."/>
        </authorList>
    </citation>
    <scope>NUCLEOTIDE SEQUENCE [LARGE SCALE GENOMIC DNA]</scope>
    <source>
        <strain evidence="1 2">DSM 19163</strain>
    </source>
</reference>
<dbReference type="RefSeq" id="WP_183673736.1">
    <property type="nucleotide sequence ID" value="NZ_CBCRYX010000006.1"/>
</dbReference>
<accession>A0A9Q2CZZ7</accession>
<dbReference type="EMBL" id="JACHHF010000004">
    <property type="protein sequence ID" value="MBB5175949.1"/>
    <property type="molecule type" value="Genomic_DNA"/>
</dbReference>
<comment type="caution">
    <text evidence="1">The sequence shown here is derived from an EMBL/GenBank/DDBJ whole genome shotgun (WGS) entry which is preliminary data.</text>
</comment>
<name>A0A9Q2CZZ7_9STAP</name>
<protein>
    <recommendedName>
        <fullName evidence="3">YwhD family protein</fullName>
    </recommendedName>
</protein>
<gene>
    <name evidence="1" type="ORF">HNQ45_000833</name>
</gene>